<dbReference type="STRING" id="658057.SAMN04488032_106160"/>
<dbReference type="InterPro" id="IPR001633">
    <property type="entry name" value="EAL_dom"/>
</dbReference>
<dbReference type="Gene3D" id="3.30.70.270">
    <property type="match status" value="1"/>
</dbReference>
<feature type="domain" description="EAL" evidence="2">
    <location>
        <begin position="241"/>
        <end position="496"/>
    </location>
</feature>
<keyword evidence="4" id="KW-0378">Hydrolase</keyword>
<dbReference type="PROSITE" id="PS50883">
    <property type="entry name" value="EAL"/>
    <property type="match status" value="1"/>
</dbReference>
<keyword evidence="1" id="KW-0472">Membrane</keyword>
<organism evidence="4 5">
    <name type="scientific">Pacificibacter marinus</name>
    <dbReference type="NCBI Taxonomy" id="658057"/>
    <lineage>
        <taxon>Bacteria</taxon>
        <taxon>Pseudomonadati</taxon>
        <taxon>Pseudomonadota</taxon>
        <taxon>Alphaproteobacteria</taxon>
        <taxon>Rhodobacterales</taxon>
        <taxon>Roseobacteraceae</taxon>
        <taxon>Pacificibacter</taxon>
    </lineage>
</organism>
<evidence type="ECO:0000259" key="3">
    <source>
        <dbReference type="PROSITE" id="PS50887"/>
    </source>
</evidence>
<dbReference type="InterPro" id="IPR000160">
    <property type="entry name" value="GGDEF_dom"/>
</dbReference>
<dbReference type="Gene3D" id="3.20.20.450">
    <property type="entry name" value="EAL domain"/>
    <property type="match status" value="1"/>
</dbReference>
<keyword evidence="1" id="KW-1133">Transmembrane helix</keyword>
<dbReference type="SUPFAM" id="SSF55073">
    <property type="entry name" value="Nucleotide cyclase"/>
    <property type="match status" value="1"/>
</dbReference>
<evidence type="ECO:0000259" key="2">
    <source>
        <dbReference type="PROSITE" id="PS50883"/>
    </source>
</evidence>
<keyword evidence="1" id="KW-0812">Transmembrane</keyword>
<dbReference type="GO" id="GO:0071111">
    <property type="term" value="F:cyclic-guanylate-specific phosphodiesterase activity"/>
    <property type="evidence" value="ECO:0007669"/>
    <property type="project" value="UniProtKB-EC"/>
</dbReference>
<dbReference type="OrthoDB" id="9814202at2"/>
<dbReference type="SMART" id="SM00267">
    <property type="entry name" value="GGDEF"/>
    <property type="match status" value="1"/>
</dbReference>
<dbReference type="PANTHER" id="PTHR33121">
    <property type="entry name" value="CYCLIC DI-GMP PHOSPHODIESTERASE PDEF"/>
    <property type="match status" value="1"/>
</dbReference>
<dbReference type="SUPFAM" id="SSF141868">
    <property type="entry name" value="EAL domain-like"/>
    <property type="match status" value="1"/>
</dbReference>
<dbReference type="NCBIfam" id="TIGR00254">
    <property type="entry name" value="GGDEF"/>
    <property type="match status" value="1"/>
</dbReference>
<dbReference type="AlphaFoldDB" id="A0A1Y5SAQ4"/>
<dbReference type="Pfam" id="PF00563">
    <property type="entry name" value="EAL"/>
    <property type="match status" value="1"/>
</dbReference>
<sequence length="510" mass="55164">MPDDISATRRRLQNLLSGHQTLAFFPAICLGAFWVGGEPALIVAALGLPVFFAFIQGTAKHLPKQTGADAITGLPLRTAVIDTIDQVIDNQSTTGRTTACLAVEIDGFHSIETSFGPAAAEVILKSSARRILDIMRDLDVVARLDGPRFTIALAPMHRTDLETLIQLSSRIQATLSEPLSVDATKIYVSASIGFCLPARAPGQSGAAFLDAAEAALADAKSNGAGSIRAFTPGTTQTTLDRSTIQADVGDALENGQIIPWFQPQISTDTGAISGMEALARWVHPKKGVIPPANFLPAIEENGLIERLGEIILYHSFSALQTWDEAGFNIPTISVNFSATELSNPKLVDKIRWELDRFEFEPSRLTIEILENVIASSDNDTITRNIAALSQLGCGIDLDDFGTGHASIANIRRFAVKRIKIDKSYVKRCDVDRNQQDMLAAILTMAERINLQTLTEGVETVGEHAMLSQLGCGHVQGFSISRPLAFDLTLNWMDAHRKKLAQTPKIGRKAS</sequence>
<dbReference type="PROSITE" id="PS50887">
    <property type="entry name" value="GGDEF"/>
    <property type="match status" value="1"/>
</dbReference>
<dbReference type="RefSeq" id="WP_085848271.1">
    <property type="nucleotide sequence ID" value="NZ_FNZV01000006.1"/>
</dbReference>
<gene>
    <name evidence="4" type="primary">gmr</name>
    <name evidence="4" type="ORF">PAM7971_01393</name>
</gene>
<feature type="domain" description="GGDEF" evidence="3">
    <location>
        <begin position="96"/>
        <end position="232"/>
    </location>
</feature>
<dbReference type="EMBL" id="FWFW01000003">
    <property type="protein sequence ID" value="SLN33484.1"/>
    <property type="molecule type" value="Genomic_DNA"/>
</dbReference>
<dbReference type="CDD" id="cd01949">
    <property type="entry name" value="GGDEF"/>
    <property type="match status" value="1"/>
</dbReference>
<evidence type="ECO:0000256" key="1">
    <source>
        <dbReference type="SAM" id="Phobius"/>
    </source>
</evidence>
<evidence type="ECO:0000313" key="5">
    <source>
        <dbReference type="Proteomes" id="UP000193307"/>
    </source>
</evidence>
<dbReference type="InterPro" id="IPR043128">
    <property type="entry name" value="Rev_trsase/Diguanyl_cyclase"/>
</dbReference>
<dbReference type="InterPro" id="IPR050706">
    <property type="entry name" value="Cyclic-di-GMP_PDE-like"/>
</dbReference>
<dbReference type="CDD" id="cd01948">
    <property type="entry name" value="EAL"/>
    <property type="match status" value="1"/>
</dbReference>
<dbReference type="InterPro" id="IPR029787">
    <property type="entry name" value="Nucleotide_cyclase"/>
</dbReference>
<dbReference type="SMART" id="SM00052">
    <property type="entry name" value="EAL"/>
    <property type="match status" value="1"/>
</dbReference>
<reference evidence="4 5" key="1">
    <citation type="submission" date="2017-03" db="EMBL/GenBank/DDBJ databases">
        <authorList>
            <person name="Afonso C.L."/>
            <person name="Miller P.J."/>
            <person name="Scott M.A."/>
            <person name="Spackman E."/>
            <person name="Goraichik I."/>
            <person name="Dimitrov K.M."/>
            <person name="Suarez D.L."/>
            <person name="Swayne D.E."/>
        </authorList>
    </citation>
    <scope>NUCLEOTIDE SEQUENCE [LARGE SCALE GENOMIC DNA]</scope>
    <source>
        <strain evidence="4 5">CECT 7971</strain>
    </source>
</reference>
<name>A0A1Y5SAQ4_9RHOB</name>
<proteinExistence type="predicted"/>
<dbReference type="InterPro" id="IPR035919">
    <property type="entry name" value="EAL_sf"/>
</dbReference>
<protein>
    <submittedName>
        <fullName evidence="4">Cyclic di-GMP phosphodiesterase Gmr</fullName>
        <ecNumber evidence="4">3.1.4.52</ecNumber>
    </submittedName>
</protein>
<dbReference type="Proteomes" id="UP000193307">
    <property type="component" value="Unassembled WGS sequence"/>
</dbReference>
<keyword evidence="5" id="KW-1185">Reference proteome</keyword>
<dbReference type="Pfam" id="PF00990">
    <property type="entry name" value="GGDEF"/>
    <property type="match status" value="1"/>
</dbReference>
<evidence type="ECO:0000313" key="4">
    <source>
        <dbReference type="EMBL" id="SLN33484.1"/>
    </source>
</evidence>
<dbReference type="EC" id="3.1.4.52" evidence="4"/>
<accession>A0A1Y5SAQ4</accession>
<feature type="transmembrane region" description="Helical" evidence="1">
    <location>
        <begin position="12"/>
        <end position="34"/>
    </location>
</feature>
<dbReference type="PANTHER" id="PTHR33121:SF70">
    <property type="entry name" value="SIGNALING PROTEIN YKOW"/>
    <property type="match status" value="1"/>
</dbReference>